<protein>
    <submittedName>
        <fullName evidence="3">Tegument serine/threonine protein kinase</fullName>
    </submittedName>
</protein>
<evidence type="ECO:0000313" key="4">
    <source>
        <dbReference type="Proteomes" id="UP001148675"/>
    </source>
</evidence>
<keyword evidence="3" id="KW-0808">Transferase</keyword>
<dbReference type="SMART" id="SM00220">
    <property type="entry name" value="S_TKc"/>
    <property type="match status" value="1"/>
</dbReference>
<dbReference type="GeneID" id="80540443"/>
<dbReference type="PROSITE" id="PS50011">
    <property type="entry name" value="PROTEIN_KINASE_DOM"/>
    <property type="match status" value="1"/>
</dbReference>
<evidence type="ECO:0000256" key="1">
    <source>
        <dbReference type="SAM" id="MobiDB-lite"/>
    </source>
</evidence>
<gene>
    <name evidence="3" type="primary">UL13</name>
</gene>
<reference evidence="3" key="1">
    <citation type="submission" date="2020-08" db="EMBL/GenBank/DDBJ databases">
        <title>Genome sequences of two marsupial simplex viruses; Macropodid alphaherpesvirus 2 and 4.</title>
        <authorList>
            <person name="Vaz P.K."/>
            <person name="Mahony T."/>
            <person name="Hartley C.A."/>
            <person name="Motha J."/>
            <person name="Devlin J.M."/>
        </authorList>
    </citation>
    <scope>NUCLEOTIDE SEQUENCE</scope>
    <source>
        <strain evidence="3">V3116/09</strain>
    </source>
</reference>
<dbReference type="SUPFAM" id="SSF56112">
    <property type="entry name" value="Protein kinase-like (PK-like)"/>
    <property type="match status" value="1"/>
</dbReference>
<dbReference type="InterPro" id="IPR008271">
    <property type="entry name" value="Ser/Thr_kinase_AS"/>
</dbReference>
<dbReference type="RefSeq" id="YP_010801733.1">
    <property type="nucleotide sequence ID" value="NC_076968.1"/>
</dbReference>
<dbReference type="EMBL" id="MT900474">
    <property type="protein sequence ID" value="QOD40141.1"/>
    <property type="molecule type" value="Genomic_DNA"/>
</dbReference>
<keyword evidence="3" id="KW-0723">Serine/threonine-protein kinase</keyword>
<dbReference type="GO" id="GO:0004674">
    <property type="term" value="F:protein serine/threonine kinase activity"/>
    <property type="evidence" value="ECO:0007669"/>
    <property type="project" value="UniProtKB-KW"/>
</dbReference>
<proteinExistence type="predicted"/>
<evidence type="ECO:0000313" key="3">
    <source>
        <dbReference type="EMBL" id="QOD40141.1"/>
    </source>
</evidence>
<name>A0A7L7YV12_9ALPH</name>
<feature type="region of interest" description="Disordered" evidence="1">
    <location>
        <begin position="1"/>
        <end position="25"/>
    </location>
</feature>
<keyword evidence="4" id="KW-1185">Reference proteome</keyword>
<dbReference type="InterPro" id="IPR000719">
    <property type="entry name" value="Prot_kinase_dom"/>
</dbReference>
<dbReference type="PROSITE" id="PS00108">
    <property type="entry name" value="PROTEIN_KINASE_ST"/>
    <property type="match status" value="1"/>
</dbReference>
<feature type="domain" description="Protein kinase" evidence="2">
    <location>
        <begin position="135"/>
        <end position="476"/>
    </location>
</feature>
<evidence type="ECO:0000259" key="2">
    <source>
        <dbReference type="PROSITE" id="PS50011"/>
    </source>
</evidence>
<accession>A0A7L7YV12</accession>
<dbReference type="InterPro" id="IPR011009">
    <property type="entry name" value="Kinase-like_dom_sf"/>
</dbReference>
<feature type="compositionally biased region" description="Polar residues" evidence="1">
    <location>
        <begin position="38"/>
        <end position="52"/>
    </location>
</feature>
<dbReference type="KEGG" id="vg:80540443"/>
<dbReference type="Gene3D" id="1.10.510.10">
    <property type="entry name" value="Transferase(Phosphotransferase) domain 1"/>
    <property type="match status" value="1"/>
</dbReference>
<keyword evidence="3" id="KW-0418">Kinase</keyword>
<dbReference type="Proteomes" id="UP001148675">
    <property type="component" value="Segment"/>
</dbReference>
<sequence length="537" mass="60530">MDESRRSRPTDNMANELGPRGTDKRSIRDWFLSHVRSLSKNPTKRGQSCSLHKTSDHQPHFRTRPRTGWFKWRTNRSASKITQTQTQTTRKRPPSIKRAPKRLVAPPLTPTHIFEFLDQTKTGRPIFRINPTLPYTSIQLPGDRSFGGVGGYGEVELIKEHKLAVKTIRDSNWYTMELITTLLVGQYTVTSLRPHNVYGFIIPLGFSVQRRQLLFPAYDMDFSKYITRLTAANPIPLAVAQRTHRCFLDLAYAVVFLNTVCGLSHLDIKGANILVHIQPDSLVLHHAVLADFSLVTLNSNSLVSRAQFRAPDPSSDNIQIFDVPPILSKVNLHTLVGHGYNHPPELLLKYINCDWGTEKKSPLRCELGLAVDLYALGQALLEMVMAAYVSPAIGVPVPRIPGYRYFEIGINPDYIIALMAYRCVLHQALFGSTLCNTPYGLSYDVEDTIANTIRPSNARRAFRAQCINYRRTHEALLADISLPLGTASLVSLVANLCHFNPEARYRYWGDGIHFSPLDFDPSHPPANQTIDPQATKR</sequence>
<dbReference type="GO" id="GO:0005524">
    <property type="term" value="F:ATP binding"/>
    <property type="evidence" value="ECO:0007669"/>
    <property type="project" value="InterPro"/>
</dbReference>
<organism evidence="3 4">
    <name type="scientific">Macropodid alphaherpesvirus 4</name>
    <dbReference type="NCBI Taxonomy" id="2762721"/>
    <lineage>
        <taxon>Viruses</taxon>
        <taxon>Duplodnaviria</taxon>
        <taxon>Heunggongvirae</taxon>
        <taxon>Peploviricota</taxon>
        <taxon>Herviviricetes</taxon>
        <taxon>Herpesvirales</taxon>
        <taxon>Orthoherpesviridae</taxon>
        <taxon>Alphaherpesvirinae</taxon>
        <taxon>Simplexvirus</taxon>
        <taxon>Simplexvirus macropodidalpha4</taxon>
    </lineage>
</organism>
<feature type="region of interest" description="Disordered" evidence="1">
    <location>
        <begin position="38"/>
        <end position="96"/>
    </location>
</feature>